<feature type="region of interest" description="Disordered" evidence="1">
    <location>
        <begin position="1"/>
        <end position="52"/>
    </location>
</feature>
<dbReference type="GO" id="GO:0003700">
    <property type="term" value="F:DNA-binding transcription factor activity"/>
    <property type="evidence" value="ECO:0007669"/>
    <property type="project" value="InterPro"/>
</dbReference>
<dbReference type="OrthoDB" id="5086080at2759"/>
<sequence>MVNRRASDAVPPTTPIAPVVKRKRRASCLGEQERRDRKRAIDREAQRSLREKTKTHIAELERTIQILRDQDRNGATSSLLSEIDGLRAENERLRDVIDSVKSVVGSEIFPRNNGGGSNAQAVKSDGGLPDGQQSPSLQPDSKPQTTSPHAIAASEHTSHYDSHNFGYHVPTSSRTLDLDGMTVMTDLVPLNSQSASNFDLNTVSEIPEDRSLLEAADSPTTAAFAPFMDEIFGSSYFCPSPVVLHIGDPPRVPSPTGISNKALCPIWKRSNELFEQVFSYRPNAKSPNVDSIEAGLLYLGIKEGWNTFSEWTHSPALKILKSVDEYLFCHLPRMERLAVAYKSFKLLRYYLNATKSELENVPPWLRPSAAQARTRHPVAVDFFAWPTLRSRLMDQHTSIFKTSDLSHSYSRYLRFDWPFSFEDAFFFDDMTHSYHPSPLFERYHRDLKYWKVSREFSEKCPDMWRDIESDRRKYSEEAGT</sequence>
<feature type="compositionally biased region" description="Basic and acidic residues" evidence="1">
    <location>
        <begin position="31"/>
        <end position="52"/>
    </location>
</feature>
<dbReference type="Gene3D" id="1.20.5.170">
    <property type="match status" value="1"/>
</dbReference>
<feature type="compositionally biased region" description="Polar residues" evidence="1">
    <location>
        <begin position="131"/>
        <end position="148"/>
    </location>
</feature>
<dbReference type="PANTHER" id="PTHR37012:SF7">
    <property type="entry name" value="B-ZIP TRANSCRIPTION FACTOR (EUROFUNG)-RELATED"/>
    <property type="match status" value="1"/>
</dbReference>
<gene>
    <name evidence="2" type="ORF">K491DRAFT_591376</name>
</gene>
<evidence type="ECO:0000313" key="3">
    <source>
        <dbReference type="Proteomes" id="UP000799324"/>
    </source>
</evidence>
<dbReference type="PANTHER" id="PTHR37012">
    <property type="entry name" value="B-ZIP TRANSCRIPTION FACTOR (EUROFUNG)-RELATED"/>
    <property type="match status" value="1"/>
</dbReference>
<evidence type="ECO:0000256" key="1">
    <source>
        <dbReference type="SAM" id="MobiDB-lite"/>
    </source>
</evidence>
<dbReference type="Proteomes" id="UP000799324">
    <property type="component" value="Unassembled WGS sequence"/>
</dbReference>
<organism evidence="2 3">
    <name type="scientific">Lophiostoma macrostomum CBS 122681</name>
    <dbReference type="NCBI Taxonomy" id="1314788"/>
    <lineage>
        <taxon>Eukaryota</taxon>
        <taxon>Fungi</taxon>
        <taxon>Dikarya</taxon>
        <taxon>Ascomycota</taxon>
        <taxon>Pezizomycotina</taxon>
        <taxon>Dothideomycetes</taxon>
        <taxon>Pleosporomycetidae</taxon>
        <taxon>Pleosporales</taxon>
        <taxon>Lophiostomataceae</taxon>
        <taxon>Lophiostoma</taxon>
    </lineage>
</organism>
<dbReference type="CDD" id="cd14688">
    <property type="entry name" value="bZIP_YAP"/>
    <property type="match status" value="1"/>
</dbReference>
<reference evidence="2" key="1">
    <citation type="journal article" date="2020" name="Stud. Mycol.">
        <title>101 Dothideomycetes genomes: a test case for predicting lifestyles and emergence of pathogens.</title>
        <authorList>
            <person name="Haridas S."/>
            <person name="Albert R."/>
            <person name="Binder M."/>
            <person name="Bloem J."/>
            <person name="Labutti K."/>
            <person name="Salamov A."/>
            <person name="Andreopoulos B."/>
            <person name="Baker S."/>
            <person name="Barry K."/>
            <person name="Bills G."/>
            <person name="Bluhm B."/>
            <person name="Cannon C."/>
            <person name="Castanera R."/>
            <person name="Culley D."/>
            <person name="Daum C."/>
            <person name="Ezra D."/>
            <person name="Gonzalez J."/>
            <person name="Henrissat B."/>
            <person name="Kuo A."/>
            <person name="Liang C."/>
            <person name="Lipzen A."/>
            <person name="Lutzoni F."/>
            <person name="Magnuson J."/>
            <person name="Mondo S."/>
            <person name="Nolan M."/>
            <person name="Ohm R."/>
            <person name="Pangilinan J."/>
            <person name="Park H.-J."/>
            <person name="Ramirez L."/>
            <person name="Alfaro M."/>
            <person name="Sun H."/>
            <person name="Tritt A."/>
            <person name="Yoshinaga Y."/>
            <person name="Zwiers L.-H."/>
            <person name="Turgeon B."/>
            <person name="Goodwin S."/>
            <person name="Spatafora J."/>
            <person name="Crous P."/>
            <person name="Grigoriev I."/>
        </authorList>
    </citation>
    <scope>NUCLEOTIDE SEQUENCE</scope>
    <source>
        <strain evidence="2">CBS 122681</strain>
    </source>
</reference>
<evidence type="ECO:0000313" key="2">
    <source>
        <dbReference type="EMBL" id="KAF2659281.1"/>
    </source>
</evidence>
<evidence type="ECO:0008006" key="4">
    <source>
        <dbReference type="Google" id="ProtNLM"/>
    </source>
</evidence>
<accession>A0A6A6TIZ5</accession>
<dbReference type="InterPro" id="IPR046347">
    <property type="entry name" value="bZIP_sf"/>
</dbReference>
<dbReference type="EMBL" id="MU004308">
    <property type="protein sequence ID" value="KAF2659281.1"/>
    <property type="molecule type" value="Genomic_DNA"/>
</dbReference>
<name>A0A6A6TIZ5_9PLEO</name>
<proteinExistence type="predicted"/>
<dbReference type="SUPFAM" id="SSF57959">
    <property type="entry name" value="Leucine zipper domain"/>
    <property type="match status" value="1"/>
</dbReference>
<dbReference type="InterPro" id="IPR021833">
    <property type="entry name" value="DUF3425"/>
</dbReference>
<dbReference type="Pfam" id="PF11905">
    <property type="entry name" value="DUF3425"/>
    <property type="match status" value="1"/>
</dbReference>
<feature type="region of interest" description="Disordered" evidence="1">
    <location>
        <begin position="106"/>
        <end position="149"/>
    </location>
</feature>
<keyword evidence="3" id="KW-1185">Reference proteome</keyword>
<dbReference type="AlphaFoldDB" id="A0A6A6TIZ5"/>
<protein>
    <recommendedName>
        <fullName evidence="4">BZIP domain-containing protein</fullName>
    </recommendedName>
</protein>